<name>A0A382LA71_9ZZZZ</name>
<accession>A0A382LA71</accession>
<dbReference type="InterPro" id="IPR022941">
    <property type="entry name" value="SRP54"/>
</dbReference>
<dbReference type="SUPFAM" id="SSF47446">
    <property type="entry name" value="Signal peptide-binding domain"/>
    <property type="match status" value="1"/>
</dbReference>
<dbReference type="EMBL" id="UINC01085407">
    <property type="protein sequence ID" value="SVC32923.1"/>
    <property type="molecule type" value="Genomic_DNA"/>
</dbReference>
<protein>
    <recommendedName>
        <fullName evidence="3">SRP54-type proteins GTP-binding domain-containing protein</fullName>
    </recommendedName>
</protein>
<evidence type="ECO:0000256" key="1">
    <source>
        <dbReference type="ARBA" id="ARBA00022741"/>
    </source>
</evidence>
<dbReference type="Gene3D" id="1.10.260.30">
    <property type="entry name" value="Signal recognition particle, SRP54 subunit, M-domain"/>
    <property type="match status" value="1"/>
</dbReference>
<keyword evidence="2" id="KW-0342">GTP-binding</keyword>
<dbReference type="InterPro" id="IPR004125">
    <property type="entry name" value="Signal_recog_particle_SRP54_M"/>
</dbReference>
<dbReference type="PROSITE" id="PS00300">
    <property type="entry name" value="SRP54"/>
    <property type="match status" value="1"/>
</dbReference>
<dbReference type="GO" id="GO:0006614">
    <property type="term" value="P:SRP-dependent cotranslational protein targeting to membrane"/>
    <property type="evidence" value="ECO:0007669"/>
    <property type="project" value="InterPro"/>
</dbReference>
<organism evidence="4">
    <name type="scientific">marine metagenome</name>
    <dbReference type="NCBI Taxonomy" id="408172"/>
    <lineage>
        <taxon>unclassified sequences</taxon>
        <taxon>metagenomes</taxon>
        <taxon>ecological metagenomes</taxon>
    </lineage>
</organism>
<keyword evidence="1" id="KW-0547">Nucleotide-binding</keyword>
<dbReference type="SMART" id="SM00962">
    <property type="entry name" value="SRP54"/>
    <property type="match status" value="1"/>
</dbReference>
<dbReference type="Pfam" id="PF02978">
    <property type="entry name" value="SRP_SPB"/>
    <property type="match status" value="1"/>
</dbReference>
<proteinExistence type="predicted"/>
<dbReference type="InterPro" id="IPR036891">
    <property type="entry name" value="Signal_recog_part_SRP54_M_sf"/>
</dbReference>
<sequence>IDSDVVIIDTAGRLHIDESLMAELKQVATIANPDEILYVADGMTGQDAVNSSSTFNDILELTGVILTKMDGDSRGGAALSIRAVTGKPIKFIGTGENVKDFEPFHPDRMAQRILGMGDVVSLVEKAQEAFDQDSAEKLQKKIVNNSFTLADFQEQLAQMQNMGSMSEMLKMIPGAGKLGKMNFDDRQLKWTDAIIKSMTPEERISPDIINGSRRTRIASGSGRSVQEVNQLLKQFHQMQQMMKKIGNKGRMNLPFVIK</sequence>
<feature type="non-terminal residue" evidence="4">
    <location>
        <position position="1"/>
    </location>
</feature>
<reference evidence="4" key="1">
    <citation type="submission" date="2018-05" db="EMBL/GenBank/DDBJ databases">
        <authorList>
            <person name="Lanie J.A."/>
            <person name="Ng W.-L."/>
            <person name="Kazmierczak K.M."/>
            <person name="Andrzejewski T.M."/>
            <person name="Davidsen T.M."/>
            <person name="Wayne K.J."/>
            <person name="Tettelin H."/>
            <person name="Glass J.I."/>
            <person name="Rusch D."/>
            <person name="Podicherti R."/>
            <person name="Tsui H.-C.T."/>
            <person name="Winkler M.E."/>
        </authorList>
    </citation>
    <scope>NUCLEOTIDE SEQUENCE</scope>
</reference>
<dbReference type="SUPFAM" id="SSF52540">
    <property type="entry name" value="P-loop containing nucleoside triphosphate hydrolases"/>
    <property type="match status" value="1"/>
</dbReference>
<dbReference type="Pfam" id="PF00448">
    <property type="entry name" value="SRP54"/>
    <property type="match status" value="1"/>
</dbReference>
<dbReference type="GO" id="GO:0003924">
    <property type="term" value="F:GTPase activity"/>
    <property type="evidence" value="ECO:0007669"/>
    <property type="project" value="InterPro"/>
</dbReference>
<dbReference type="Gene3D" id="3.40.50.300">
    <property type="entry name" value="P-loop containing nucleotide triphosphate hydrolases"/>
    <property type="match status" value="1"/>
</dbReference>
<evidence type="ECO:0000259" key="3">
    <source>
        <dbReference type="PROSITE" id="PS00300"/>
    </source>
</evidence>
<evidence type="ECO:0000313" key="4">
    <source>
        <dbReference type="EMBL" id="SVC32923.1"/>
    </source>
</evidence>
<dbReference type="InterPro" id="IPR027417">
    <property type="entry name" value="P-loop_NTPase"/>
</dbReference>
<evidence type="ECO:0000256" key="2">
    <source>
        <dbReference type="ARBA" id="ARBA00023134"/>
    </source>
</evidence>
<gene>
    <name evidence="4" type="ORF">METZ01_LOCUS285777</name>
</gene>
<dbReference type="AlphaFoldDB" id="A0A382LA71"/>
<feature type="domain" description="SRP54-type proteins GTP-binding" evidence="3">
    <location>
        <begin position="88"/>
        <end position="101"/>
    </location>
</feature>
<dbReference type="GO" id="GO:0048500">
    <property type="term" value="C:signal recognition particle"/>
    <property type="evidence" value="ECO:0007669"/>
    <property type="project" value="InterPro"/>
</dbReference>
<dbReference type="InterPro" id="IPR000897">
    <property type="entry name" value="SRP54_GTPase_dom"/>
</dbReference>
<dbReference type="GO" id="GO:0008312">
    <property type="term" value="F:7S RNA binding"/>
    <property type="evidence" value="ECO:0007669"/>
    <property type="project" value="InterPro"/>
</dbReference>
<dbReference type="GO" id="GO:0005525">
    <property type="term" value="F:GTP binding"/>
    <property type="evidence" value="ECO:0007669"/>
    <property type="project" value="UniProtKB-KW"/>
</dbReference>
<dbReference type="PANTHER" id="PTHR11564:SF5">
    <property type="entry name" value="SIGNAL RECOGNITION PARTICLE SUBUNIT SRP54"/>
    <property type="match status" value="1"/>
</dbReference>
<dbReference type="PANTHER" id="PTHR11564">
    <property type="entry name" value="SIGNAL RECOGNITION PARTICLE 54K PROTEIN SRP54"/>
    <property type="match status" value="1"/>
</dbReference>